<dbReference type="FunFam" id="3.40.605.10:FF:000006">
    <property type="entry name" value="1-pyrroline-5-carboxylate dehydrogenase"/>
    <property type="match status" value="1"/>
</dbReference>
<dbReference type="NCBIfam" id="TIGR01236">
    <property type="entry name" value="D1pyr5carbox1"/>
    <property type="match status" value="1"/>
</dbReference>
<proteinExistence type="inferred from homology"/>
<accession>A0AAD5TL81</accession>
<dbReference type="InterPro" id="IPR005931">
    <property type="entry name" value="P5CDH/ALDH4A1"/>
</dbReference>
<feature type="domain" description="Aldehyde dehydrogenase" evidence="9">
    <location>
        <begin position="119"/>
        <end position="571"/>
    </location>
</feature>
<dbReference type="Gene3D" id="3.40.605.10">
    <property type="entry name" value="Aldehyde Dehydrogenase, Chain A, domain 1"/>
    <property type="match status" value="1"/>
</dbReference>
<dbReference type="CDD" id="cd07123">
    <property type="entry name" value="ALDH_F4-17_P5CDH"/>
    <property type="match status" value="1"/>
</dbReference>
<evidence type="ECO:0000259" key="9">
    <source>
        <dbReference type="Pfam" id="PF00171"/>
    </source>
</evidence>
<comment type="similarity">
    <text evidence="2 7">Belongs to the aldehyde dehydrogenase family.</text>
</comment>
<keyword evidence="3 7" id="KW-0560">Oxidoreductase</keyword>
<evidence type="ECO:0000256" key="2">
    <source>
        <dbReference type="ARBA" id="ARBA00009986"/>
    </source>
</evidence>
<dbReference type="EMBL" id="JADGJQ010000025">
    <property type="protein sequence ID" value="KAJ3178580.1"/>
    <property type="molecule type" value="Genomic_DNA"/>
</dbReference>
<dbReference type="GO" id="GO:0010133">
    <property type="term" value="P:L-proline catabolic process to L-glutamate"/>
    <property type="evidence" value="ECO:0007669"/>
    <property type="project" value="UniProtKB-UniRule"/>
</dbReference>
<dbReference type="PANTHER" id="PTHR42862">
    <property type="entry name" value="DELTA-1-PYRROLINE-5-CARBOXYLATE DEHYDROGENASE 1, ISOFORM A-RELATED"/>
    <property type="match status" value="1"/>
</dbReference>
<dbReference type="InterPro" id="IPR016163">
    <property type="entry name" value="Ald_DH_C"/>
</dbReference>
<dbReference type="PANTHER" id="PTHR42862:SF1">
    <property type="entry name" value="DELTA-1-PYRROLINE-5-CARBOXYLATE DEHYDROGENASE 2, ISOFORM A-RELATED"/>
    <property type="match status" value="1"/>
</dbReference>
<dbReference type="AlphaFoldDB" id="A0AAD5TL81"/>
<dbReference type="Pfam" id="PF00171">
    <property type="entry name" value="Aldedh"/>
    <property type="match status" value="1"/>
</dbReference>
<name>A0AAD5TL81_9FUNG</name>
<dbReference type="GO" id="GO:0003842">
    <property type="term" value="F:L-glutamate gamma-semialdehyde dehydrogenase activity"/>
    <property type="evidence" value="ECO:0007669"/>
    <property type="project" value="UniProtKB-UniRule"/>
</dbReference>
<evidence type="ECO:0000256" key="5">
    <source>
        <dbReference type="ARBA" id="ARBA00023062"/>
    </source>
</evidence>
<dbReference type="InterPro" id="IPR015590">
    <property type="entry name" value="Aldehyde_DH_dom"/>
</dbReference>
<keyword evidence="4 7" id="KW-0520">NAD</keyword>
<dbReference type="FunFam" id="3.40.309.10:FF:000005">
    <property type="entry name" value="1-pyrroline-5-carboxylate dehydrogenase 1"/>
    <property type="match status" value="1"/>
</dbReference>
<comment type="catalytic activity">
    <reaction evidence="6 7">
        <text>L-glutamate 5-semialdehyde + NAD(+) + H2O = L-glutamate + NADH + 2 H(+)</text>
        <dbReference type="Rhea" id="RHEA:30235"/>
        <dbReference type="ChEBI" id="CHEBI:15377"/>
        <dbReference type="ChEBI" id="CHEBI:15378"/>
        <dbReference type="ChEBI" id="CHEBI:29985"/>
        <dbReference type="ChEBI" id="CHEBI:57540"/>
        <dbReference type="ChEBI" id="CHEBI:57945"/>
        <dbReference type="ChEBI" id="CHEBI:58066"/>
        <dbReference type="EC" id="1.2.1.88"/>
    </reaction>
</comment>
<evidence type="ECO:0000256" key="8">
    <source>
        <dbReference type="RuleBase" id="RU366030"/>
    </source>
</evidence>
<evidence type="ECO:0000256" key="6">
    <source>
        <dbReference type="ARBA" id="ARBA00048142"/>
    </source>
</evidence>
<dbReference type="InterPro" id="IPR016161">
    <property type="entry name" value="Ald_DH/histidinol_DH"/>
</dbReference>
<evidence type="ECO:0000256" key="3">
    <source>
        <dbReference type="ARBA" id="ARBA00023002"/>
    </source>
</evidence>
<dbReference type="Gene3D" id="3.40.309.10">
    <property type="entry name" value="Aldehyde Dehydrogenase, Chain A, domain 2"/>
    <property type="match status" value="1"/>
</dbReference>
<evidence type="ECO:0000313" key="11">
    <source>
        <dbReference type="Proteomes" id="UP001212152"/>
    </source>
</evidence>
<evidence type="ECO:0000313" key="10">
    <source>
        <dbReference type="EMBL" id="KAJ3178580.1"/>
    </source>
</evidence>
<protein>
    <recommendedName>
        <fullName evidence="7 8">Multifunctional fusion protein</fullName>
    </recommendedName>
    <domain>
        <recommendedName>
            <fullName evidence="8">Delta-1-pyrroline-5-carboxylate dehydrogenase</fullName>
            <shortName evidence="8">P5C dehydrogenase</shortName>
        </recommendedName>
        <alternativeName>
            <fullName evidence="7">L-glutamate gamma-semialdehyde dehydrogenase</fullName>
        </alternativeName>
    </domain>
    <domain>
        <recommendedName>
            <fullName evidence="7">L-glutamate gamma-semialdehyde dehydrogenase</fullName>
            <ecNumber evidence="7">1.2.1.88</ecNumber>
        </recommendedName>
    </domain>
</protein>
<dbReference type="GO" id="GO:0005759">
    <property type="term" value="C:mitochondrial matrix"/>
    <property type="evidence" value="ECO:0007669"/>
    <property type="project" value="TreeGrafter"/>
</dbReference>
<sequence length="601" mass="65996">MLACTTNGCLAKRLSHLRFTAATVVAPRALGRVVSLSTSAACAAPVSSLQTPQLGAFTLPQVRNEEMLSYAPGSVERKKLQEALAAMRARLEKDGPFEIPVVVNGEQIRTNDVQTQALPFEHKTKLATYHQADAATIKKAIDTALKVRPEWEAMPFNDRAAIFLKAADLLATKYRYEVMAATMLGQGKNAWQAEIDAATELCDFWRFNCHFAAQIYADQPIKNSVTTWNRMEYRPLEGFVLAYSPFNFTAIGGNLVSAPALMGNVVLWKPSPMAMYSNYLVFQILKEAGLPDGVIQFVPGDAADIAKDAFAHPEFAGLHFTGSTGVFKHLWKQIGNNIDKYKSYPRIVGETGGKNMHFLHNSADARNAAMQTIRGAFEYNGQKCSATSRVYVPDNLWEEYSTVLTQEMKKLKQGPVDDFSNFTGSVINEQSYNKITKYVDAIKSGKEPKTKVFLGGNASKKDGYTIEPTVILTENPHATTMKEELFGPVVTVYVYPADQYEETMKIAEDTTPYALTGSLFAQDRAAIVKGTNVLRNAAGNFYVNDKSTGAVVGQQAFGGGRASGTNDKAGSGLNLLRWVSPRTIKETFVPLTSVDYPSNRE</sequence>
<organism evidence="10 11">
    <name type="scientific">Geranomyces variabilis</name>
    <dbReference type="NCBI Taxonomy" id="109894"/>
    <lineage>
        <taxon>Eukaryota</taxon>
        <taxon>Fungi</taxon>
        <taxon>Fungi incertae sedis</taxon>
        <taxon>Chytridiomycota</taxon>
        <taxon>Chytridiomycota incertae sedis</taxon>
        <taxon>Chytridiomycetes</taxon>
        <taxon>Spizellomycetales</taxon>
        <taxon>Powellomycetaceae</taxon>
        <taxon>Geranomyces</taxon>
    </lineage>
</organism>
<gene>
    <name evidence="10" type="primary">PUT2</name>
    <name evidence="10" type="ORF">HDU87_003403</name>
</gene>
<evidence type="ECO:0000256" key="4">
    <source>
        <dbReference type="ARBA" id="ARBA00023027"/>
    </source>
</evidence>
<dbReference type="SUPFAM" id="SSF53720">
    <property type="entry name" value="ALDH-like"/>
    <property type="match status" value="1"/>
</dbReference>
<reference evidence="10" key="1">
    <citation type="submission" date="2020-05" db="EMBL/GenBank/DDBJ databases">
        <title>Phylogenomic resolution of chytrid fungi.</title>
        <authorList>
            <person name="Stajich J.E."/>
            <person name="Amses K."/>
            <person name="Simmons R."/>
            <person name="Seto K."/>
            <person name="Myers J."/>
            <person name="Bonds A."/>
            <person name="Quandt C.A."/>
            <person name="Barry K."/>
            <person name="Liu P."/>
            <person name="Grigoriev I."/>
            <person name="Longcore J.E."/>
            <person name="James T.Y."/>
        </authorList>
    </citation>
    <scope>NUCLEOTIDE SEQUENCE</scope>
    <source>
        <strain evidence="10">JEL0379</strain>
    </source>
</reference>
<keyword evidence="5 7" id="KW-0642">Proline metabolism</keyword>
<dbReference type="PROSITE" id="PS00070">
    <property type="entry name" value="ALDEHYDE_DEHYDR_CYS"/>
    <property type="match status" value="1"/>
</dbReference>
<evidence type="ECO:0000256" key="7">
    <source>
        <dbReference type="RuleBase" id="RU366016"/>
    </source>
</evidence>
<dbReference type="InterPro" id="IPR050485">
    <property type="entry name" value="Proline_metab_enzyme"/>
</dbReference>
<comment type="pathway">
    <text evidence="1 7">Amino-acid degradation; L-proline degradation into L-glutamate; L-glutamate from L-proline: step 2/2.</text>
</comment>
<keyword evidence="11" id="KW-1185">Reference proteome</keyword>
<evidence type="ECO:0000256" key="1">
    <source>
        <dbReference type="ARBA" id="ARBA00004786"/>
    </source>
</evidence>
<comment type="caution">
    <text evidence="10">The sequence shown here is derived from an EMBL/GenBank/DDBJ whole genome shotgun (WGS) entry which is preliminary data.</text>
</comment>
<dbReference type="Proteomes" id="UP001212152">
    <property type="component" value="Unassembled WGS sequence"/>
</dbReference>
<dbReference type="InterPro" id="IPR016160">
    <property type="entry name" value="Ald_DH_CS_CYS"/>
</dbReference>
<dbReference type="EC" id="1.2.1.88" evidence="7"/>
<dbReference type="InterPro" id="IPR016162">
    <property type="entry name" value="Ald_DH_N"/>
</dbReference>